<protein>
    <submittedName>
        <fullName evidence="16">Potassium channel family protein</fullName>
    </submittedName>
    <submittedName>
        <fullName evidence="15">Voltage-gated potassium channel</fullName>
    </submittedName>
</protein>
<dbReference type="Gene3D" id="1.20.120.350">
    <property type="entry name" value="Voltage-gated potassium channels. Chain C"/>
    <property type="match status" value="1"/>
</dbReference>
<evidence type="ECO:0000313" key="21">
    <source>
        <dbReference type="Proteomes" id="UP000254224"/>
    </source>
</evidence>
<evidence type="ECO:0000256" key="9">
    <source>
        <dbReference type="ARBA" id="ARBA00023065"/>
    </source>
</evidence>
<evidence type="ECO:0000256" key="7">
    <source>
        <dbReference type="ARBA" id="ARBA00022958"/>
    </source>
</evidence>
<keyword evidence="2" id="KW-0813">Transport</keyword>
<sequence length="232" mass="26388">MKSKLILYYEFILFVLTLLAITAIFINDPLLKTIDIIVYAIFVTDVTVRLLLSKNKIKFIQNNIWDFIAIIPFDSIFKVARLIRLFKLLRCLSILKRYTPTVLNILNQHGLMNALVFITVTITSLSVPVYLVEPNIKTYGDALWWAVVTTTTVGYGDLSPSTIVGRVIGFILMISGIGVIGLLTSSLASHFIRKKPQSNNTIEFLKEEINRIEDLSNNDIERICLMLKTFKK</sequence>
<feature type="domain" description="Ion transport" evidence="14">
    <location>
        <begin position="10"/>
        <end position="185"/>
    </location>
</feature>
<evidence type="ECO:0000256" key="10">
    <source>
        <dbReference type="ARBA" id="ARBA00023136"/>
    </source>
</evidence>
<evidence type="ECO:0000313" key="18">
    <source>
        <dbReference type="EMBL" id="QCT57794.1"/>
    </source>
</evidence>
<dbReference type="GO" id="GO:0005249">
    <property type="term" value="F:voltage-gated potassium channel activity"/>
    <property type="evidence" value="ECO:0007669"/>
    <property type="project" value="InterPro"/>
</dbReference>
<dbReference type="InterPro" id="IPR027359">
    <property type="entry name" value="Volt_channel_dom_sf"/>
</dbReference>
<name>A0A6B5GHG3_STAAU</name>
<feature type="transmembrane region" description="Helical" evidence="13">
    <location>
        <begin position="110"/>
        <end position="131"/>
    </location>
</feature>
<organism evidence="17">
    <name type="scientific">Staphylococcus aureus</name>
    <dbReference type="NCBI Taxonomy" id="1280"/>
    <lineage>
        <taxon>Bacteria</taxon>
        <taxon>Bacillati</taxon>
        <taxon>Bacillota</taxon>
        <taxon>Bacilli</taxon>
        <taxon>Bacillales</taxon>
        <taxon>Staphylococcaceae</taxon>
        <taxon>Staphylococcus</taxon>
    </lineage>
</organism>
<dbReference type="EMBL" id="WKIA01000004">
    <property type="protein sequence ID" value="MRV77043.1"/>
    <property type="molecule type" value="Genomic_DNA"/>
</dbReference>
<dbReference type="Proteomes" id="UP000309390">
    <property type="component" value="Unassembled WGS sequence"/>
</dbReference>
<evidence type="ECO:0000313" key="19">
    <source>
        <dbReference type="EMBL" id="SUK59799.1"/>
    </source>
</evidence>
<dbReference type="EMBL" id="UHAI01000003">
    <property type="protein sequence ID" value="SUK59799.1"/>
    <property type="molecule type" value="Genomic_DNA"/>
</dbReference>
<reference evidence="16" key="5">
    <citation type="submission" date="2021-08" db="EMBL/GenBank/DDBJ databases">
        <title>Whole-genome sequencing of local methicillin-resistant S. aureus strain Lr2.</title>
        <authorList>
            <person name="Ali A."/>
            <person name="Ullah N."/>
        </authorList>
    </citation>
    <scope>NUCLEOTIDE SEQUENCE</scope>
    <source>
        <strain evidence="16">Lr2</strain>
    </source>
</reference>
<dbReference type="GO" id="GO:0008076">
    <property type="term" value="C:voltage-gated potassium channel complex"/>
    <property type="evidence" value="ECO:0007669"/>
    <property type="project" value="InterPro"/>
</dbReference>
<dbReference type="GO" id="GO:0001508">
    <property type="term" value="P:action potential"/>
    <property type="evidence" value="ECO:0007669"/>
    <property type="project" value="TreeGrafter"/>
</dbReference>
<dbReference type="Proteomes" id="UP000254224">
    <property type="component" value="Unassembled WGS sequence"/>
</dbReference>
<evidence type="ECO:0000313" key="16">
    <source>
        <dbReference type="EMBL" id="MBX8595327.1"/>
    </source>
</evidence>
<evidence type="ECO:0000313" key="17">
    <source>
        <dbReference type="EMBL" id="MRV77043.1"/>
    </source>
</evidence>
<evidence type="ECO:0000256" key="13">
    <source>
        <dbReference type="SAM" id="Phobius"/>
    </source>
</evidence>
<dbReference type="SUPFAM" id="SSF81324">
    <property type="entry name" value="Voltage-gated potassium channels"/>
    <property type="match status" value="1"/>
</dbReference>
<accession>A0A6B5GHG3</accession>
<dbReference type="InterPro" id="IPR028325">
    <property type="entry name" value="VG_K_chnl"/>
</dbReference>
<keyword evidence="6" id="KW-0851">Voltage-gated channel</keyword>
<evidence type="ECO:0000256" key="4">
    <source>
        <dbReference type="ARBA" id="ARBA00022692"/>
    </source>
</evidence>
<dbReference type="EMBL" id="CP038850">
    <property type="protein sequence ID" value="QCT57794.1"/>
    <property type="molecule type" value="Genomic_DNA"/>
</dbReference>
<keyword evidence="12" id="KW-0175">Coiled coil</keyword>
<reference evidence="17" key="1">
    <citation type="journal article" date="2018" name="Open Forum Infect. Dis.">
        <title>The Cefazolin Inoculum Effect Is Associated With Increased Mortality in Methicillin-Susceptible Staphylococcus aureus Bacteremia.</title>
        <authorList>
            <person name="Miller W.R."/>
            <person name="Seas C."/>
            <person name="Carvajal L.P."/>
            <person name="Diaz L."/>
            <person name="Echeverri A.M."/>
            <person name="Ferro C."/>
            <person name="Rios R."/>
            <person name="Porras P."/>
            <person name="Luna C."/>
            <person name="Gotuzzo E."/>
            <person name="Munita J.M."/>
            <person name="Nannini E."/>
            <person name="Carcamo C."/>
            <person name="Reyes J."/>
            <person name="Arias C.A."/>
        </authorList>
    </citation>
    <scope>NUCLEOTIDE SEQUENCE</scope>
    <source>
        <strain evidence="17">UA917</strain>
    </source>
</reference>
<dbReference type="Proteomes" id="UP000507402">
    <property type="component" value="Unassembled WGS sequence"/>
</dbReference>
<dbReference type="PANTHER" id="PTHR11537">
    <property type="entry name" value="VOLTAGE-GATED POTASSIUM CHANNEL"/>
    <property type="match status" value="1"/>
</dbReference>
<evidence type="ECO:0000256" key="1">
    <source>
        <dbReference type="ARBA" id="ARBA00004141"/>
    </source>
</evidence>
<dbReference type="Gene3D" id="1.10.287.70">
    <property type="match status" value="1"/>
</dbReference>
<evidence type="ECO:0000256" key="6">
    <source>
        <dbReference type="ARBA" id="ARBA00022882"/>
    </source>
</evidence>
<comment type="subcellular location">
    <subcellularLocation>
        <location evidence="1">Membrane</location>
        <topology evidence="1">Multi-pass membrane protein</topology>
    </subcellularLocation>
</comment>
<keyword evidence="8 13" id="KW-1133">Transmembrane helix</keyword>
<keyword evidence="3" id="KW-0633">Potassium transport</keyword>
<evidence type="ECO:0000313" key="22">
    <source>
        <dbReference type="Proteomes" id="UP000507402"/>
    </source>
</evidence>
<dbReference type="EMBL" id="UHAI01000005">
    <property type="protein sequence ID" value="SUK62035.1"/>
    <property type="molecule type" value="Genomic_DNA"/>
</dbReference>
<reference evidence="15 22" key="4">
    <citation type="submission" date="2020-06" db="EMBL/GenBank/DDBJ databases">
        <authorList>
            <consortium name="Pathogen Informatics"/>
        </authorList>
    </citation>
    <scope>NUCLEOTIDE SEQUENCE [LARGE SCALE GENOMIC DNA]</scope>
    <source>
        <strain evidence="15 22">MOS114</strain>
    </source>
</reference>
<dbReference type="InterPro" id="IPR005821">
    <property type="entry name" value="Ion_trans_dom"/>
</dbReference>
<dbReference type="EMBL" id="JAIGOF010000020">
    <property type="protein sequence ID" value="MBX8595327.1"/>
    <property type="molecule type" value="Genomic_DNA"/>
</dbReference>
<evidence type="ECO:0000256" key="11">
    <source>
        <dbReference type="ARBA" id="ARBA00023303"/>
    </source>
</evidence>
<keyword evidence="10 13" id="KW-0472">Membrane</keyword>
<dbReference type="AlphaFoldDB" id="A0A6B5GHG3"/>
<evidence type="ECO:0000256" key="2">
    <source>
        <dbReference type="ARBA" id="ARBA00022448"/>
    </source>
</evidence>
<evidence type="ECO:0000256" key="8">
    <source>
        <dbReference type="ARBA" id="ARBA00022989"/>
    </source>
</evidence>
<dbReference type="SMR" id="A0A6B5GHG3"/>
<feature type="transmembrane region" description="Helical" evidence="13">
    <location>
        <begin position="167"/>
        <end position="188"/>
    </location>
</feature>
<reference evidence="18" key="3">
    <citation type="submission" date="2019-04" db="EMBL/GenBank/DDBJ databases">
        <title>Whole-genome sequencing of local methicillin-resistant S. aureus strain Lr2.</title>
        <authorList>
            <person name="Ullah N."/>
            <person name="Ali A."/>
        </authorList>
    </citation>
    <scope>NUCLEOTIDE SEQUENCE [LARGE SCALE GENOMIC DNA]</scope>
    <source>
        <strain evidence="18">Lr2</strain>
    </source>
</reference>
<dbReference type="Gene3D" id="1.20.5.110">
    <property type="match status" value="1"/>
</dbReference>
<dbReference type="Pfam" id="PF00520">
    <property type="entry name" value="Ion_trans"/>
    <property type="match status" value="1"/>
</dbReference>
<feature type="coiled-coil region" evidence="12">
    <location>
        <begin position="195"/>
        <end position="222"/>
    </location>
</feature>
<reference evidence="19 21" key="2">
    <citation type="submission" date="2018-06" db="EMBL/GenBank/DDBJ databases">
        <authorList>
            <consortium name="Pathogen Informatics"/>
            <person name="Doyle S."/>
        </authorList>
    </citation>
    <scope>NUCLEOTIDE SEQUENCE [LARGE SCALE GENOMIC DNA]</scope>
    <source>
        <strain evidence="19 21">NCTC7972</strain>
    </source>
</reference>
<evidence type="ECO:0000259" key="14">
    <source>
        <dbReference type="Pfam" id="PF00520"/>
    </source>
</evidence>
<feature type="transmembrane region" description="Helical" evidence="13">
    <location>
        <begin position="33"/>
        <end position="52"/>
    </location>
</feature>
<dbReference type="EMBL" id="CAIIGN010000007">
    <property type="protein sequence ID" value="CAC8243405.1"/>
    <property type="molecule type" value="Genomic_DNA"/>
</dbReference>
<dbReference type="PRINTS" id="PR00169">
    <property type="entry name" value="KCHANNEL"/>
</dbReference>
<feature type="transmembrane region" description="Helical" evidence="13">
    <location>
        <begin position="7"/>
        <end position="27"/>
    </location>
</feature>
<dbReference type="PANTHER" id="PTHR11537:SF254">
    <property type="entry name" value="POTASSIUM VOLTAGE-GATED CHANNEL PROTEIN SHAB"/>
    <property type="match status" value="1"/>
</dbReference>
<evidence type="ECO:0000313" key="20">
    <source>
        <dbReference type="EMBL" id="SUK62035.1"/>
    </source>
</evidence>
<keyword evidence="5" id="KW-0631">Potassium channel</keyword>
<dbReference type="RefSeq" id="WP_000837517.1">
    <property type="nucleotide sequence ID" value="NZ_BAABRA010000018.1"/>
</dbReference>
<keyword evidence="7" id="KW-0630">Potassium</keyword>
<proteinExistence type="predicted"/>
<keyword evidence="9" id="KW-0406">Ion transport</keyword>
<keyword evidence="11 15" id="KW-0407">Ion channel</keyword>
<keyword evidence="4 13" id="KW-0812">Transmembrane</keyword>
<evidence type="ECO:0000313" key="15">
    <source>
        <dbReference type="EMBL" id="CAC8243405.1"/>
    </source>
</evidence>
<gene>
    <name evidence="19" type="primary">kcsA_1</name>
    <name evidence="15" type="synonym">kcsA</name>
    <name evidence="20" type="synonym">kcsA_2</name>
    <name evidence="18" type="ORF">E1948_10600</name>
    <name evidence="16" type="ORF">E1948_12125</name>
    <name evidence="17" type="ORF">GF572_00895</name>
    <name evidence="19" type="ORF">NCTC7972_02720</name>
    <name evidence="20" type="ORF">NCTC7972_03090</name>
    <name evidence="15" type="ORF">SAMEA70153168_01917</name>
</gene>
<evidence type="ECO:0000256" key="5">
    <source>
        <dbReference type="ARBA" id="ARBA00022826"/>
    </source>
</evidence>
<evidence type="ECO:0000256" key="3">
    <source>
        <dbReference type="ARBA" id="ARBA00022538"/>
    </source>
</evidence>
<evidence type="ECO:0000256" key="12">
    <source>
        <dbReference type="SAM" id="Coils"/>
    </source>
</evidence>